<dbReference type="PANTHER" id="PTHR43991:SF12">
    <property type="entry name" value="WD REPEAT PROTEIN (AFU_ORTHOLOGUE AFUA_8G05640)"/>
    <property type="match status" value="1"/>
</dbReference>
<dbReference type="STRING" id="759272.G0SEU3"/>
<dbReference type="OrthoDB" id="20669at2759"/>
<evidence type="ECO:0000256" key="1">
    <source>
        <dbReference type="PROSITE-ProRule" id="PRU00221"/>
    </source>
</evidence>
<evidence type="ECO:0000313" key="4">
    <source>
        <dbReference type="Proteomes" id="UP000008066"/>
    </source>
</evidence>
<dbReference type="eggNOG" id="ENOG502QPI7">
    <property type="taxonomic scope" value="Eukaryota"/>
</dbReference>
<reference evidence="3 4" key="1">
    <citation type="journal article" date="2011" name="Cell">
        <title>Insight into structure and assembly of the nuclear pore complex by utilizing the genome of a eukaryotic thermophile.</title>
        <authorList>
            <person name="Amlacher S."/>
            <person name="Sarges P."/>
            <person name="Flemming D."/>
            <person name="van Noort V."/>
            <person name="Kunze R."/>
            <person name="Devos D.P."/>
            <person name="Arumugam M."/>
            <person name="Bork P."/>
            <person name="Hurt E."/>
        </authorList>
    </citation>
    <scope>NUCLEOTIDE SEQUENCE [LARGE SCALE GENOMIC DNA]</scope>
    <source>
        <strain evidence="4">DSM 1495 / CBS 144.50 / IMI 039719</strain>
    </source>
</reference>
<dbReference type="PROSITE" id="PS50082">
    <property type="entry name" value="WD_REPEATS_2"/>
    <property type="match status" value="1"/>
</dbReference>
<dbReference type="OMA" id="LATETWL"/>
<dbReference type="InterPro" id="IPR001680">
    <property type="entry name" value="WD40_rpt"/>
</dbReference>
<dbReference type="EMBL" id="GL988046">
    <property type="protein sequence ID" value="EGS17959.1"/>
    <property type="molecule type" value="Genomic_DNA"/>
</dbReference>
<name>G0SEU3_CHATD</name>
<keyword evidence="4" id="KW-1185">Reference proteome</keyword>
<feature type="region of interest" description="Disordered" evidence="2">
    <location>
        <begin position="1"/>
        <end position="76"/>
    </location>
</feature>
<organism evidence="4">
    <name type="scientific">Chaetomium thermophilum (strain DSM 1495 / CBS 144.50 / IMI 039719)</name>
    <name type="common">Thermochaetoides thermophila</name>
    <dbReference type="NCBI Taxonomy" id="759272"/>
    <lineage>
        <taxon>Eukaryota</taxon>
        <taxon>Fungi</taxon>
        <taxon>Dikarya</taxon>
        <taxon>Ascomycota</taxon>
        <taxon>Pezizomycotina</taxon>
        <taxon>Sordariomycetes</taxon>
        <taxon>Sordariomycetidae</taxon>
        <taxon>Sordariales</taxon>
        <taxon>Chaetomiaceae</taxon>
        <taxon>Thermochaetoides</taxon>
    </lineage>
</organism>
<feature type="compositionally biased region" description="Polar residues" evidence="2">
    <location>
        <begin position="1"/>
        <end position="33"/>
    </location>
</feature>
<dbReference type="KEGG" id="cthr:CTHT_0059720"/>
<dbReference type="InterPro" id="IPR036322">
    <property type="entry name" value="WD40_repeat_dom_sf"/>
</dbReference>
<feature type="compositionally biased region" description="Acidic residues" evidence="2">
    <location>
        <begin position="106"/>
        <end position="118"/>
    </location>
</feature>
<feature type="region of interest" description="Disordered" evidence="2">
    <location>
        <begin position="89"/>
        <end position="150"/>
    </location>
</feature>
<proteinExistence type="predicted"/>
<keyword evidence="1" id="KW-0853">WD repeat</keyword>
<dbReference type="HOGENOM" id="CLU_010671_2_1_1"/>
<dbReference type="SUPFAM" id="SSF50978">
    <property type="entry name" value="WD40 repeat-like"/>
    <property type="match status" value="1"/>
</dbReference>
<dbReference type="PANTHER" id="PTHR43991">
    <property type="entry name" value="WD REPEAT PROTEIN (AFU_ORTHOLOGUE AFUA_8G05640)-RELATED"/>
    <property type="match status" value="1"/>
</dbReference>
<dbReference type="GeneID" id="18260010"/>
<dbReference type="Gene3D" id="2.130.10.10">
    <property type="entry name" value="YVTN repeat-like/Quinoprotein amine dehydrogenase"/>
    <property type="match status" value="1"/>
</dbReference>
<protein>
    <submittedName>
        <fullName evidence="3">Putative WD repeat protein</fullName>
    </submittedName>
</protein>
<dbReference type="InterPro" id="IPR015943">
    <property type="entry name" value="WD40/YVTN_repeat-like_dom_sf"/>
</dbReference>
<feature type="repeat" description="WD" evidence="1">
    <location>
        <begin position="534"/>
        <end position="566"/>
    </location>
</feature>
<dbReference type="RefSeq" id="XP_006696290.1">
    <property type="nucleotide sequence ID" value="XM_006696227.1"/>
</dbReference>
<dbReference type="AlphaFoldDB" id="G0SEU3"/>
<dbReference type="SMART" id="SM00320">
    <property type="entry name" value="WD40"/>
    <property type="match status" value="2"/>
</dbReference>
<dbReference type="Proteomes" id="UP000008066">
    <property type="component" value="Unassembled WGS sequence"/>
</dbReference>
<gene>
    <name evidence="3" type="ORF">CTHT_0059720</name>
</gene>
<accession>G0SEU3</accession>
<evidence type="ECO:0000313" key="3">
    <source>
        <dbReference type="EMBL" id="EGS17959.1"/>
    </source>
</evidence>
<dbReference type="PROSITE" id="PS50294">
    <property type="entry name" value="WD_REPEATS_REGION"/>
    <property type="match status" value="1"/>
</dbReference>
<sequence>MSSFSNYPMTANYYGQESAGTSSSAIYLPPDTQSGEEYDGNEANIYSSESYMDMGDSNAYGNNHYGYSGDDEIDAQSGAEQDDYLNTDQSRVDENSVQQPSRDPPEGEDVDADDDDGDPGGVALDDIGLPLVSHVGPGEYTSGEEDDYDEQDDLAGMNDTDSTFYINPNIMSFALLPDNLDAPVPMPPNDVGNVPSAVPNPPAFTGALYTAPFHLPPAMPPQMSPLTVGSLNLGLWEFLYNWSLANANYKARSSLSPRLDKVQELAKNEGTPQRVDYADLQGDKCDFQGINWVELGIDRTWARERRLNTYKNYVNVPGSDRWNPGLPDLLLPRADSFFRFRRMYIRQNVHLAHFQLRNLLAATSRARVFYPILGAVQQFNPLSNTTRNIMRLNEAPPAQISAMDAAYGVLVAGGFNGEYVLRHLDTDEPESTACHEGIITTSVSGITNHIAIQLGRSSSPSNPRAAFASNDTCFRILDLATETWLQTEKFDYAINCTALSPDRRLRVLVGDERDVLITADEPRSDGTPNILYKLPAHRDFGFACDWADDGWTIATGFQDKTVQIWDARRLVDSRGSPQPVCVLRSEMVGVRSLKFSPVGSGPRVLVAAEEADFINIIDARSWRSKQIFDVFGELAGTVWVDGGQGLYVLCADRHRGGIIYLERCYGSVRGLEQNGVPEDGMVWETEESAEGDWRRNIFTEEKRSRHRAWRGRRRPVGHVDMGFF</sequence>
<evidence type="ECO:0000256" key="2">
    <source>
        <dbReference type="SAM" id="MobiDB-lite"/>
    </source>
</evidence>
<feature type="compositionally biased region" description="Polar residues" evidence="2">
    <location>
        <begin position="89"/>
        <end position="101"/>
    </location>
</feature>